<dbReference type="PANTHER" id="PTHR11138:SF5">
    <property type="entry name" value="METHIONYL-TRNA FORMYLTRANSFERASE, MITOCHONDRIAL"/>
    <property type="match status" value="1"/>
</dbReference>
<feature type="domain" description="Formyl transferase N-terminal" evidence="2">
    <location>
        <begin position="115"/>
        <end position="220"/>
    </location>
</feature>
<organism evidence="3 4">
    <name type="scientific">Kryptolebias marmoratus</name>
    <name type="common">Mangrove killifish</name>
    <name type="synonym">Rivulus marmoratus</name>
    <dbReference type="NCBI Taxonomy" id="37003"/>
    <lineage>
        <taxon>Eukaryota</taxon>
        <taxon>Metazoa</taxon>
        <taxon>Chordata</taxon>
        <taxon>Craniata</taxon>
        <taxon>Vertebrata</taxon>
        <taxon>Euteleostomi</taxon>
        <taxon>Actinopterygii</taxon>
        <taxon>Neopterygii</taxon>
        <taxon>Teleostei</taxon>
        <taxon>Neoteleostei</taxon>
        <taxon>Acanthomorphata</taxon>
        <taxon>Ovalentaria</taxon>
        <taxon>Atherinomorphae</taxon>
        <taxon>Cyprinodontiformes</taxon>
        <taxon>Rivulidae</taxon>
        <taxon>Kryptolebias</taxon>
    </lineage>
</organism>
<dbReference type="Proteomes" id="UP000264800">
    <property type="component" value="Unplaced"/>
</dbReference>
<accession>A0A3Q2ZZ51</accession>
<dbReference type="STRING" id="37003.ENSKMAP00000003679"/>
<dbReference type="EC" id="2.1.2.9" evidence="1"/>
<dbReference type="InterPro" id="IPR041711">
    <property type="entry name" value="Met-tRNA-FMT_N"/>
</dbReference>
<dbReference type="InterPro" id="IPR036477">
    <property type="entry name" value="Formyl_transf_N_sf"/>
</dbReference>
<dbReference type="AlphaFoldDB" id="A0A3Q2ZZ51"/>
<evidence type="ECO:0000313" key="3">
    <source>
        <dbReference type="Ensembl" id="ENSKMAP00000003679.1"/>
    </source>
</evidence>
<dbReference type="GO" id="GO:0005739">
    <property type="term" value="C:mitochondrion"/>
    <property type="evidence" value="ECO:0007669"/>
    <property type="project" value="TreeGrafter"/>
</dbReference>
<dbReference type="PANTHER" id="PTHR11138">
    <property type="entry name" value="METHIONYL-TRNA FORMYLTRANSFERASE"/>
    <property type="match status" value="1"/>
</dbReference>
<dbReference type="Pfam" id="PF00551">
    <property type="entry name" value="Formyl_trans_N"/>
    <property type="match status" value="1"/>
</dbReference>
<reference evidence="3" key="2">
    <citation type="submission" date="2025-09" db="UniProtKB">
        <authorList>
            <consortium name="Ensembl"/>
        </authorList>
    </citation>
    <scope>IDENTIFICATION</scope>
</reference>
<dbReference type="SUPFAM" id="SSF53328">
    <property type="entry name" value="Formyltransferase"/>
    <property type="match status" value="1"/>
</dbReference>
<evidence type="ECO:0000256" key="1">
    <source>
        <dbReference type="ARBA" id="ARBA00012261"/>
    </source>
</evidence>
<sequence>MWSNGRNPRVFLKTLSHFQYLNYRTEPWRRTMMIHKHWFCCKPDSSTRTRPRPPWRLMFFGTDQFAVESLRRLTDSRNSSEGLVETLDVVTIHGDVPVRRFAEQNQLRVHSWPPDVAEGQFDVGVVVSFGHLLRQRLINMFPYGILNVHPSLLPRWRGPAPVFHTILSGDKVTGVTIIQIRAHKFDVGPILNQDLYLVPEDSTAEELGASLSIRGGHLLMDTLRTLPEKITKRREQGQAGATFGTWFWTRSD</sequence>
<dbReference type="GO" id="GO:0004479">
    <property type="term" value="F:methionyl-tRNA formyltransferase activity"/>
    <property type="evidence" value="ECO:0007669"/>
    <property type="project" value="UniProtKB-EC"/>
</dbReference>
<keyword evidence="4" id="KW-1185">Reference proteome</keyword>
<dbReference type="CDD" id="cd08646">
    <property type="entry name" value="FMT_core_Met-tRNA-FMT_N"/>
    <property type="match status" value="1"/>
</dbReference>
<dbReference type="OMA" id="LPTHEID"/>
<name>A0A3Q2ZZ51_KRYMA</name>
<protein>
    <recommendedName>
        <fullName evidence="1">methionyl-tRNA formyltransferase</fullName>
        <ecNumber evidence="1">2.1.2.9</ecNumber>
    </recommendedName>
</protein>
<evidence type="ECO:0000259" key="2">
    <source>
        <dbReference type="Pfam" id="PF00551"/>
    </source>
</evidence>
<dbReference type="Ensembl" id="ENSKMAT00000003750.1">
    <property type="protein sequence ID" value="ENSKMAP00000003679.1"/>
    <property type="gene ID" value="ENSKMAG00000002808.1"/>
</dbReference>
<proteinExistence type="predicted"/>
<reference evidence="3" key="1">
    <citation type="submission" date="2025-08" db="UniProtKB">
        <authorList>
            <consortium name="Ensembl"/>
        </authorList>
    </citation>
    <scope>IDENTIFICATION</scope>
</reference>
<dbReference type="Gene3D" id="3.40.50.12230">
    <property type="match status" value="1"/>
</dbReference>
<evidence type="ECO:0000313" key="4">
    <source>
        <dbReference type="Proteomes" id="UP000264800"/>
    </source>
</evidence>
<dbReference type="GeneTree" id="ENSGT00390000017828"/>
<dbReference type="InterPro" id="IPR002376">
    <property type="entry name" value="Formyl_transf_N"/>
</dbReference>